<evidence type="ECO:0000256" key="2">
    <source>
        <dbReference type="ARBA" id="ARBA00022679"/>
    </source>
</evidence>
<dbReference type="InterPro" id="IPR001451">
    <property type="entry name" value="Hexapep"/>
</dbReference>
<dbReference type="AlphaFoldDB" id="A0A935C9Y9"/>
<keyword evidence="2" id="KW-0808">Transferase</keyword>
<organism evidence="5 6">
    <name type="scientific">Marivirga aurantiaca</name>
    <dbReference type="NCBI Taxonomy" id="2802615"/>
    <lineage>
        <taxon>Bacteria</taxon>
        <taxon>Pseudomonadati</taxon>
        <taxon>Bacteroidota</taxon>
        <taxon>Cytophagia</taxon>
        <taxon>Cytophagales</taxon>
        <taxon>Marivirgaceae</taxon>
        <taxon>Marivirga</taxon>
    </lineage>
</organism>
<evidence type="ECO:0000256" key="4">
    <source>
        <dbReference type="ARBA" id="ARBA00023315"/>
    </source>
</evidence>
<keyword evidence="4" id="KW-0012">Acyltransferase</keyword>
<dbReference type="Pfam" id="PF00132">
    <property type="entry name" value="Hexapep"/>
    <property type="match status" value="1"/>
</dbReference>
<proteinExistence type="inferred from homology"/>
<dbReference type="PANTHER" id="PTHR43300:SF11">
    <property type="entry name" value="ACETYLTRANSFERASE RV3034C-RELATED"/>
    <property type="match status" value="1"/>
</dbReference>
<dbReference type="InterPro" id="IPR050179">
    <property type="entry name" value="Trans_hexapeptide_repeat"/>
</dbReference>
<protein>
    <submittedName>
        <fullName evidence="5">Chloramphenicol acetyltransferase</fullName>
    </submittedName>
</protein>
<evidence type="ECO:0000256" key="1">
    <source>
        <dbReference type="ARBA" id="ARBA00007274"/>
    </source>
</evidence>
<dbReference type="GO" id="GO:0016746">
    <property type="term" value="F:acyltransferase activity"/>
    <property type="evidence" value="ECO:0007669"/>
    <property type="project" value="UniProtKB-KW"/>
</dbReference>
<dbReference type="PANTHER" id="PTHR43300">
    <property type="entry name" value="ACETYLTRANSFERASE"/>
    <property type="match status" value="1"/>
</dbReference>
<dbReference type="CDD" id="cd03349">
    <property type="entry name" value="LbH_XAT"/>
    <property type="match status" value="1"/>
</dbReference>
<comment type="similarity">
    <text evidence="1">Belongs to the transferase hexapeptide repeat family.</text>
</comment>
<comment type="caution">
    <text evidence="5">The sequence shown here is derived from an EMBL/GenBank/DDBJ whole genome shotgun (WGS) entry which is preliminary data.</text>
</comment>
<dbReference type="InterPro" id="IPR011004">
    <property type="entry name" value="Trimer_LpxA-like_sf"/>
</dbReference>
<dbReference type="EMBL" id="JAEQBW010000002">
    <property type="protein sequence ID" value="MBK6264523.1"/>
    <property type="molecule type" value="Genomic_DNA"/>
</dbReference>
<keyword evidence="6" id="KW-1185">Reference proteome</keyword>
<dbReference type="PROSITE" id="PS00101">
    <property type="entry name" value="HEXAPEP_TRANSFERASES"/>
    <property type="match status" value="1"/>
</dbReference>
<reference evidence="5" key="1">
    <citation type="submission" date="2021-01" db="EMBL/GenBank/DDBJ databases">
        <title>Marivirga aurantiaca sp. nov., isolated from intertidal surface sediments.</title>
        <authorList>
            <person name="Zhang M."/>
        </authorList>
    </citation>
    <scope>NUCLEOTIDE SEQUENCE</scope>
    <source>
        <strain evidence="5">S37H4</strain>
    </source>
</reference>
<dbReference type="RefSeq" id="WP_201430215.1">
    <property type="nucleotide sequence ID" value="NZ_JAEQBW010000002.1"/>
</dbReference>
<sequence>MIRLLQRIINKVSNLNTLEGQIRIDKNVIIRSSKCIGEVSIGENSKVINTNLLGKVSIGKHCKLLNAELTGEVVLGRYTSIAGQGTTISSQFHPITIGSFCSIASNCTILEFNHPISKLSTYYINKHIFNESSPENDRESKGEIVVGNDVWIGANVVILSGVKIGNGAIIGSNAIVSKDIPPYAVVGGIPAKIIKYRFEQNIISKLNRLAWWDWPLEKIIDHKALFTKKSLELEDLNNL</sequence>
<evidence type="ECO:0000256" key="3">
    <source>
        <dbReference type="ARBA" id="ARBA00022737"/>
    </source>
</evidence>
<evidence type="ECO:0000313" key="6">
    <source>
        <dbReference type="Proteomes" id="UP000611723"/>
    </source>
</evidence>
<keyword evidence="3" id="KW-0677">Repeat</keyword>
<accession>A0A935C9Y9</accession>
<dbReference type="SUPFAM" id="SSF51161">
    <property type="entry name" value="Trimeric LpxA-like enzymes"/>
    <property type="match status" value="1"/>
</dbReference>
<dbReference type="Gene3D" id="2.160.10.10">
    <property type="entry name" value="Hexapeptide repeat proteins"/>
    <property type="match status" value="1"/>
</dbReference>
<gene>
    <name evidence="5" type="ORF">JKA74_05690</name>
</gene>
<dbReference type="Proteomes" id="UP000611723">
    <property type="component" value="Unassembled WGS sequence"/>
</dbReference>
<dbReference type="InterPro" id="IPR018357">
    <property type="entry name" value="Hexapep_transf_CS"/>
</dbReference>
<name>A0A935C9Y9_9BACT</name>
<evidence type="ECO:0000313" key="5">
    <source>
        <dbReference type="EMBL" id="MBK6264523.1"/>
    </source>
</evidence>